<name>A0ACC0WKS8_9STRA</name>
<dbReference type="EMBL" id="CM047591">
    <property type="protein sequence ID" value="KAI9918635.1"/>
    <property type="molecule type" value="Genomic_DNA"/>
</dbReference>
<keyword evidence="2" id="KW-1185">Reference proteome</keyword>
<protein>
    <submittedName>
        <fullName evidence="1">Uncharacterized protein</fullName>
    </submittedName>
</protein>
<evidence type="ECO:0000313" key="2">
    <source>
        <dbReference type="Proteomes" id="UP001163321"/>
    </source>
</evidence>
<organism evidence="1 2">
    <name type="scientific">Peronosclerospora sorghi</name>
    <dbReference type="NCBI Taxonomy" id="230839"/>
    <lineage>
        <taxon>Eukaryota</taxon>
        <taxon>Sar</taxon>
        <taxon>Stramenopiles</taxon>
        <taxon>Oomycota</taxon>
        <taxon>Peronosporomycetes</taxon>
        <taxon>Peronosporales</taxon>
        <taxon>Peronosporaceae</taxon>
        <taxon>Peronosclerospora</taxon>
    </lineage>
</organism>
<reference evidence="1 2" key="1">
    <citation type="journal article" date="2022" name="bioRxiv">
        <title>The genome of the oomycete Peronosclerospora sorghi, a cosmopolitan pathogen of maize and sorghum, is inflated with dispersed pseudogenes.</title>
        <authorList>
            <person name="Fletcher K."/>
            <person name="Martin F."/>
            <person name="Isakeit T."/>
            <person name="Cavanaugh K."/>
            <person name="Magill C."/>
            <person name="Michelmore R."/>
        </authorList>
    </citation>
    <scope>NUCLEOTIDE SEQUENCE [LARGE SCALE GENOMIC DNA]</scope>
    <source>
        <strain evidence="1">P6</strain>
    </source>
</reference>
<proteinExistence type="predicted"/>
<sequence>MYVSSLISEAKRWYERSLDATKELEQVAPALLKSEEELGNTRQCTSNHDKQVDFRPYRECGHGENETTSTNGTTSLPKANDLRRSCTCFTNTFTWELGREISRTVAWRPRWKHFKEVLLRDDENVVA</sequence>
<comment type="caution">
    <text evidence="1">The sequence shown here is derived from an EMBL/GenBank/DDBJ whole genome shotgun (WGS) entry which is preliminary data.</text>
</comment>
<evidence type="ECO:0000313" key="1">
    <source>
        <dbReference type="EMBL" id="KAI9918635.1"/>
    </source>
</evidence>
<gene>
    <name evidence="1" type="ORF">PsorP6_011305</name>
</gene>
<dbReference type="Proteomes" id="UP001163321">
    <property type="component" value="Chromosome 12"/>
</dbReference>
<accession>A0ACC0WKS8</accession>